<reference evidence="1 2" key="1">
    <citation type="submission" date="2017-01" db="EMBL/GenBank/DDBJ databases">
        <authorList>
            <person name="Mah S.A."/>
            <person name="Swanson W.J."/>
            <person name="Moy G.W."/>
            <person name="Vacquier V.D."/>
        </authorList>
    </citation>
    <scope>NUCLEOTIDE SEQUENCE [LARGE SCALE GENOMIC DNA]</scope>
    <source>
        <strain evidence="1 2">DCY110</strain>
    </source>
</reference>
<evidence type="ECO:0000313" key="1">
    <source>
        <dbReference type="EMBL" id="APW39536.1"/>
    </source>
</evidence>
<dbReference type="KEGG" id="rhy:RD110_21880"/>
<name>A0A1P8K0L1_9BURK</name>
<accession>A0A1P8K0L1</accession>
<proteinExistence type="predicted"/>
<dbReference type="RefSeq" id="WP_076201978.1">
    <property type="nucleotide sequence ID" value="NZ_CP019236.1"/>
</dbReference>
<dbReference type="Proteomes" id="UP000186609">
    <property type="component" value="Chromosome"/>
</dbReference>
<dbReference type="AlphaFoldDB" id="A0A1P8K0L1"/>
<protein>
    <submittedName>
        <fullName evidence="1">Uncharacterized protein</fullName>
    </submittedName>
</protein>
<dbReference type="EMBL" id="CP019236">
    <property type="protein sequence ID" value="APW39536.1"/>
    <property type="molecule type" value="Genomic_DNA"/>
</dbReference>
<keyword evidence="2" id="KW-1185">Reference proteome</keyword>
<gene>
    <name evidence="1" type="ORF">RD110_21880</name>
</gene>
<evidence type="ECO:0000313" key="2">
    <source>
        <dbReference type="Proteomes" id="UP000186609"/>
    </source>
</evidence>
<organism evidence="1 2">
    <name type="scientific">Rhodoferax koreensis</name>
    <dbReference type="NCBI Taxonomy" id="1842727"/>
    <lineage>
        <taxon>Bacteria</taxon>
        <taxon>Pseudomonadati</taxon>
        <taxon>Pseudomonadota</taxon>
        <taxon>Betaproteobacteria</taxon>
        <taxon>Burkholderiales</taxon>
        <taxon>Comamonadaceae</taxon>
        <taxon>Rhodoferax</taxon>
    </lineage>
</organism>
<sequence>MESASWSLRNKLEDIERALTQGSNVSARMAAHELSIRLCHTTTALQLEAEGMNCAEPSMTDGQARLGLLSRFGVELDRLIGSLRDNQPSRAAEATQLLFGLLAALHLEPTSSDSYPRRKADS</sequence>
<dbReference type="STRING" id="1842727.RD110_21880"/>